<dbReference type="EMBL" id="KZ308352">
    <property type="protein sequence ID" value="KAG8227968.1"/>
    <property type="molecule type" value="Genomic_DNA"/>
</dbReference>
<dbReference type="AlphaFoldDB" id="A0A8K0K8R6"/>
<gene>
    <name evidence="1" type="ORF">J437_LFUL007519</name>
</gene>
<evidence type="ECO:0000313" key="2">
    <source>
        <dbReference type="Proteomes" id="UP000792457"/>
    </source>
</evidence>
<keyword evidence="2" id="KW-1185">Reference proteome</keyword>
<protein>
    <submittedName>
        <fullName evidence="1">Uncharacterized protein</fullName>
    </submittedName>
</protein>
<dbReference type="Proteomes" id="UP000792457">
    <property type="component" value="Unassembled WGS sequence"/>
</dbReference>
<organism evidence="1 2">
    <name type="scientific">Ladona fulva</name>
    <name type="common">Scarce chaser dragonfly</name>
    <name type="synonym">Libellula fulva</name>
    <dbReference type="NCBI Taxonomy" id="123851"/>
    <lineage>
        <taxon>Eukaryota</taxon>
        <taxon>Metazoa</taxon>
        <taxon>Ecdysozoa</taxon>
        <taxon>Arthropoda</taxon>
        <taxon>Hexapoda</taxon>
        <taxon>Insecta</taxon>
        <taxon>Pterygota</taxon>
        <taxon>Palaeoptera</taxon>
        <taxon>Odonata</taxon>
        <taxon>Epiprocta</taxon>
        <taxon>Anisoptera</taxon>
        <taxon>Libelluloidea</taxon>
        <taxon>Libellulidae</taxon>
        <taxon>Ladona</taxon>
    </lineage>
</organism>
<comment type="caution">
    <text evidence="1">The sequence shown here is derived from an EMBL/GenBank/DDBJ whole genome shotgun (WGS) entry which is preliminary data.</text>
</comment>
<name>A0A8K0K8R6_LADFU</name>
<evidence type="ECO:0000313" key="1">
    <source>
        <dbReference type="EMBL" id="KAG8227968.1"/>
    </source>
</evidence>
<reference evidence="1" key="2">
    <citation type="submission" date="2017-10" db="EMBL/GenBank/DDBJ databases">
        <title>Ladona fulva Genome sequencing and assembly.</title>
        <authorList>
            <person name="Murali S."/>
            <person name="Richards S."/>
            <person name="Bandaranaike D."/>
            <person name="Bellair M."/>
            <person name="Blankenburg K."/>
            <person name="Chao H."/>
            <person name="Dinh H."/>
            <person name="Doddapaneni H."/>
            <person name="Dugan-Rocha S."/>
            <person name="Elkadiri S."/>
            <person name="Gnanaolivu R."/>
            <person name="Hernandez B."/>
            <person name="Skinner E."/>
            <person name="Javaid M."/>
            <person name="Lee S."/>
            <person name="Li M."/>
            <person name="Ming W."/>
            <person name="Munidasa M."/>
            <person name="Muniz J."/>
            <person name="Nguyen L."/>
            <person name="Hughes D."/>
            <person name="Osuji N."/>
            <person name="Pu L.-L."/>
            <person name="Puazo M."/>
            <person name="Qu C."/>
            <person name="Quiroz J."/>
            <person name="Raj R."/>
            <person name="Weissenberger G."/>
            <person name="Xin Y."/>
            <person name="Zou X."/>
            <person name="Han Y."/>
            <person name="Worley K."/>
            <person name="Muzny D."/>
            <person name="Gibbs R."/>
        </authorList>
    </citation>
    <scope>NUCLEOTIDE SEQUENCE</scope>
    <source>
        <strain evidence="1">Sampled in the wild</strain>
    </source>
</reference>
<dbReference type="OrthoDB" id="1060944at2759"/>
<proteinExistence type="predicted"/>
<sequence>MQVPDAVYHLMRHTELRGCNLSSNAITKLPPKFAAKFSLITARGALRSATLSAKLNILFFGSGFSIRQTPSEINTECLALTAQLFARFGTGIERVQRTRGLRRKKEEGLEQPKKSPLRHIRCPFSMDSAFRCSRAGN</sequence>
<reference evidence="1" key="1">
    <citation type="submission" date="2013-04" db="EMBL/GenBank/DDBJ databases">
        <authorList>
            <person name="Qu J."/>
            <person name="Murali S.C."/>
            <person name="Bandaranaike D."/>
            <person name="Bellair M."/>
            <person name="Blankenburg K."/>
            <person name="Chao H."/>
            <person name="Dinh H."/>
            <person name="Doddapaneni H."/>
            <person name="Downs B."/>
            <person name="Dugan-Rocha S."/>
            <person name="Elkadiri S."/>
            <person name="Gnanaolivu R.D."/>
            <person name="Hernandez B."/>
            <person name="Javaid M."/>
            <person name="Jayaseelan J.C."/>
            <person name="Lee S."/>
            <person name="Li M."/>
            <person name="Ming W."/>
            <person name="Munidasa M."/>
            <person name="Muniz J."/>
            <person name="Nguyen L."/>
            <person name="Ongeri F."/>
            <person name="Osuji N."/>
            <person name="Pu L.-L."/>
            <person name="Puazo M."/>
            <person name="Qu C."/>
            <person name="Quiroz J."/>
            <person name="Raj R."/>
            <person name="Weissenberger G."/>
            <person name="Xin Y."/>
            <person name="Zou X."/>
            <person name="Han Y."/>
            <person name="Richards S."/>
            <person name="Worley K."/>
            <person name="Muzny D."/>
            <person name="Gibbs R."/>
        </authorList>
    </citation>
    <scope>NUCLEOTIDE SEQUENCE</scope>
    <source>
        <strain evidence="1">Sampled in the wild</strain>
    </source>
</reference>
<accession>A0A8K0K8R6</accession>